<dbReference type="InterPro" id="IPR036514">
    <property type="entry name" value="SGNH_hydro_sf"/>
</dbReference>
<dbReference type="Gene3D" id="3.40.50.1110">
    <property type="entry name" value="SGNH hydrolase"/>
    <property type="match status" value="1"/>
</dbReference>
<dbReference type="AlphaFoldDB" id="A0A369TKY5"/>
<dbReference type="PANTHER" id="PTHR30383:SF5">
    <property type="entry name" value="SGNH HYDROLASE-TYPE ESTERASE DOMAIN-CONTAINING PROTEIN"/>
    <property type="match status" value="1"/>
</dbReference>
<evidence type="ECO:0000313" key="3">
    <source>
        <dbReference type="Proteomes" id="UP000253941"/>
    </source>
</evidence>
<feature type="domain" description="SGNH hydrolase-type esterase" evidence="1">
    <location>
        <begin position="14"/>
        <end position="209"/>
    </location>
</feature>
<dbReference type="EMBL" id="QPMH01000002">
    <property type="protein sequence ID" value="RDD63566.1"/>
    <property type="molecule type" value="Genomic_DNA"/>
</dbReference>
<dbReference type="SUPFAM" id="SSF52266">
    <property type="entry name" value="SGNH hydrolase"/>
    <property type="match status" value="1"/>
</dbReference>
<dbReference type="Pfam" id="PF13472">
    <property type="entry name" value="Lipase_GDSL_2"/>
    <property type="match status" value="1"/>
</dbReference>
<dbReference type="PANTHER" id="PTHR30383">
    <property type="entry name" value="THIOESTERASE 1/PROTEASE 1/LYSOPHOSPHOLIPASE L1"/>
    <property type="match status" value="1"/>
</dbReference>
<proteinExistence type="predicted"/>
<organism evidence="2 3">
    <name type="scientific">Ferruginivarius sediminum</name>
    <dbReference type="NCBI Taxonomy" id="2661937"/>
    <lineage>
        <taxon>Bacteria</taxon>
        <taxon>Pseudomonadati</taxon>
        <taxon>Pseudomonadota</taxon>
        <taxon>Alphaproteobacteria</taxon>
        <taxon>Rhodospirillales</taxon>
        <taxon>Rhodospirillaceae</taxon>
        <taxon>Ferruginivarius</taxon>
    </lineage>
</organism>
<evidence type="ECO:0000313" key="2">
    <source>
        <dbReference type="EMBL" id="RDD63566.1"/>
    </source>
</evidence>
<name>A0A369TKY5_9PROT</name>
<dbReference type="CDD" id="cd00229">
    <property type="entry name" value="SGNH_hydrolase"/>
    <property type="match status" value="1"/>
</dbReference>
<keyword evidence="2" id="KW-0378">Hydrolase</keyword>
<gene>
    <name evidence="2" type="ORF">DRB17_03775</name>
</gene>
<dbReference type="InterPro" id="IPR013830">
    <property type="entry name" value="SGNH_hydro"/>
</dbReference>
<protein>
    <submittedName>
        <fullName evidence="2">SGNH/GDSL hydrolase family protein</fullName>
    </submittedName>
</protein>
<dbReference type="InterPro" id="IPR051532">
    <property type="entry name" value="Ester_Hydrolysis_Enzymes"/>
</dbReference>
<evidence type="ECO:0000259" key="1">
    <source>
        <dbReference type="Pfam" id="PF13472"/>
    </source>
</evidence>
<dbReference type="Proteomes" id="UP000253941">
    <property type="component" value="Unassembled WGS sequence"/>
</dbReference>
<accession>A0A369TKY5</accession>
<dbReference type="GO" id="GO:0004622">
    <property type="term" value="F:phosphatidylcholine lysophospholipase activity"/>
    <property type="evidence" value="ECO:0007669"/>
    <property type="project" value="TreeGrafter"/>
</dbReference>
<reference evidence="2 3" key="1">
    <citation type="submission" date="2018-07" db="EMBL/GenBank/DDBJ databases">
        <title>Venubactetium sediminum gen. nov., sp. nov., isolated from a marine solar saltern.</title>
        <authorList>
            <person name="Wang S."/>
        </authorList>
    </citation>
    <scope>NUCLEOTIDE SEQUENCE [LARGE SCALE GENOMIC DNA]</scope>
    <source>
        <strain evidence="2 3">WD2A32</strain>
    </source>
</reference>
<comment type="caution">
    <text evidence="2">The sequence shown here is derived from an EMBL/GenBank/DDBJ whole genome shotgun (WGS) entry which is preliminary data.</text>
</comment>
<sequence length="242" mass="27088">MGDEMWDNREKVIFFGDSICFGQGVSPHRTWVTRVSADVEALGARHGVALATVNTSINGNTTRMALERMPFDVQSHRPDFLVVQFGMNDCNFWRTDGGVPRVSQEGFRANLKEIVKRGQVFGARNVFLLTNHPTTLDAEPMAWCDITYQASNIIYNRIIRELAAELELLGVTLIDVEKHFDAALHRDSKPLGDYLLSDGLHLGSRGHDLYYEAVAPRLLTGLEQWYLRTPSSVSAENTTTGC</sequence>
<keyword evidence="3" id="KW-1185">Reference proteome</keyword>